<dbReference type="OrthoDB" id="5150111at2"/>
<dbReference type="EMBL" id="FNBT01000002">
    <property type="protein sequence ID" value="SDF19728.1"/>
    <property type="molecule type" value="Genomic_DNA"/>
</dbReference>
<evidence type="ECO:0000313" key="2">
    <source>
        <dbReference type="Proteomes" id="UP000199406"/>
    </source>
</evidence>
<reference evidence="2" key="1">
    <citation type="submission" date="2016-10" db="EMBL/GenBank/DDBJ databases">
        <authorList>
            <person name="Varghese N."/>
            <person name="Submissions S."/>
        </authorList>
    </citation>
    <scope>NUCLEOTIDE SEQUENCE [LARGE SCALE GENOMIC DNA]</scope>
    <source>
        <strain evidence="2">DSM 44268</strain>
    </source>
</reference>
<keyword evidence="2" id="KW-1185">Reference proteome</keyword>
<dbReference type="RefSeq" id="WP_091764404.1">
    <property type="nucleotide sequence ID" value="NZ_FNBT01000002.1"/>
</dbReference>
<accession>A0A1G7J4E8</accession>
<organism evidence="1 2">
    <name type="scientific">Blastococcus aurantiacus</name>
    <dbReference type="NCBI Taxonomy" id="1550231"/>
    <lineage>
        <taxon>Bacteria</taxon>
        <taxon>Bacillati</taxon>
        <taxon>Actinomycetota</taxon>
        <taxon>Actinomycetes</taxon>
        <taxon>Geodermatophilales</taxon>
        <taxon>Geodermatophilaceae</taxon>
        <taxon>Blastococcus</taxon>
    </lineage>
</organism>
<dbReference type="AlphaFoldDB" id="A0A1G7J4E8"/>
<protein>
    <submittedName>
        <fullName evidence="1">Uncharacterized protein</fullName>
    </submittedName>
</protein>
<gene>
    <name evidence="1" type="ORF">SAMN05660662_1296</name>
</gene>
<proteinExistence type="predicted"/>
<evidence type="ECO:0000313" key="1">
    <source>
        <dbReference type="EMBL" id="SDF19728.1"/>
    </source>
</evidence>
<name>A0A1G7J4E8_9ACTN</name>
<dbReference type="Proteomes" id="UP000199406">
    <property type="component" value="Unassembled WGS sequence"/>
</dbReference>
<sequence length="168" mass="18736">MDDLLEEVEKSIDAGLYYVGLFACLMIPDVCAALGSADGKATPAGYAAWVERHMARWWDRGDGQTLYQFRNSLLHQATGRPDGRSSKPRLLFAEPERNQRVHMTLIDLGEDRAVVVDLPTFCFEVLGAARSWLASVQGTEPFETNLQRLIRRHPEGLPPFVVGRPVIG</sequence>